<feature type="transmembrane region" description="Helical" evidence="2">
    <location>
        <begin position="189"/>
        <end position="210"/>
    </location>
</feature>
<feature type="transmembrane region" description="Helical" evidence="2">
    <location>
        <begin position="356"/>
        <end position="377"/>
    </location>
</feature>
<dbReference type="SUPFAM" id="SSF103473">
    <property type="entry name" value="MFS general substrate transporter"/>
    <property type="match status" value="1"/>
</dbReference>
<dbReference type="Gene3D" id="1.20.1250.20">
    <property type="entry name" value="MFS general substrate transporter like domains"/>
    <property type="match status" value="2"/>
</dbReference>
<keyword evidence="5" id="KW-1185">Reference proteome</keyword>
<feature type="transmembrane region" description="Helical" evidence="2">
    <location>
        <begin position="285"/>
        <end position="304"/>
    </location>
</feature>
<evidence type="ECO:0000313" key="6">
    <source>
        <dbReference type="WBParaSite" id="NBR_0001530601-mRNA-1"/>
    </source>
</evidence>
<protein>
    <submittedName>
        <fullName evidence="6">MFS domain-containing protein</fullName>
    </submittedName>
</protein>
<proteinExistence type="predicted"/>
<feature type="transmembrane region" description="Helical" evidence="2">
    <location>
        <begin position="155"/>
        <end position="177"/>
    </location>
</feature>
<dbReference type="WBParaSite" id="NBR_0001530601-mRNA-1">
    <property type="protein sequence ID" value="NBR_0001530601-mRNA-1"/>
    <property type="gene ID" value="NBR_0001530601"/>
</dbReference>
<dbReference type="InterPro" id="IPR036259">
    <property type="entry name" value="MFS_trans_sf"/>
</dbReference>
<dbReference type="PROSITE" id="PS50850">
    <property type="entry name" value="MFS"/>
    <property type="match status" value="1"/>
</dbReference>
<dbReference type="Pfam" id="PF07690">
    <property type="entry name" value="MFS_1"/>
    <property type="match status" value="1"/>
</dbReference>
<comment type="subcellular location">
    <subcellularLocation>
        <location evidence="1">Membrane</location>
        <topology evidence="1">Multi-pass membrane protein</topology>
    </subcellularLocation>
</comment>
<name>A0A0N4YF00_NIPBR</name>
<dbReference type="EMBL" id="UYSL01021677">
    <property type="protein sequence ID" value="VDL78901.1"/>
    <property type="molecule type" value="Genomic_DNA"/>
</dbReference>
<keyword evidence="2" id="KW-1133">Transmembrane helix</keyword>
<feature type="transmembrane region" description="Helical" evidence="2">
    <location>
        <begin position="383"/>
        <end position="403"/>
    </location>
</feature>
<dbReference type="InterPro" id="IPR011701">
    <property type="entry name" value="MFS"/>
</dbReference>
<evidence type="ECO:0000313" key="5">
    <source>
        <dbReference type="Proteomes" id="UP000271162"/>
    </source>
</evidence>
<dbReference type="InterPro" id="IPR020846">
    <property type="entry name" value="MFS_dom"/>
</dbReference>
<feature type="transmembrane region" description="Helical" evidence="2">
    <location>
        <begin position="102"/>
        <end position="123"/>
    </location>
</feature>
<dbReference type="GO" id="GO:0022857">
    <property type="term" value="F:transmembrane transporter activity"/>
    <property type="evidence" value="ECO:0007669"/>
    <property type="project" value="InterPro"/>
</dbReference>
<sequence length="449" mass="48973">MAESNGCAKSDASNSSLDDIVERRVIFSCFGINRYFVLVLGLLFNSFLMSCLIAWNSAYSSMLDRETSPLYNGSLDENIDWASPDLPLADRRFVFHFTEKSLSFAGGFAGSTLGTIPFNMLMLKFGPHKVLTAIGIISTIAVALHPIVLCWSFPLFVILRIITGFSIAIPFPVAGYIVNEWAPVKEKGLFVATLSGYVELSALITMPLGAWLANAVSWPSVFYIHAIICGIFTILWAVYFRDKASNHPFVGANEWKRISVGKPPKVEAIRSFFQPPISKIFRSKVIWSIWCAVIGNYLVAQFLVSYSPIFFTYALGYSTVAGGGLTALPLICQLVVKTFTGIASDRLTCLPELGKLRLFSSVALLGSGVLFIVLAVVCPVGNAVDVLFIILPVALIGFTSGGYPKCVVLVSRQYTPFVMSVVQVGFSENILLSSQNLRPVKGPVNSTCM</sequence>
<feature type="transmembrane region" description="Helical" evidence="2">
    <location>
        <begin position="222"/>
        <end position="240"/>
    </location>
</feature>
<reference evidence="4 5" key="2">
    <citation type="submission" date="2018-11" db="EMBL/GenBank/DDBJ databases">
        <authorList>
            <consortium name="Pathogen Informatics"/>
        </authorList>
    </citation>
    <scope>NUCLEOTIDE SEQUENCE [LARGE SCALE GENOMIC DNA]</scope>
</reference>
<keyword evidence="2" id="KW-0812">Transmembrane</keyword>
<evidence type="ECO:0000313" key="4">
    <source>
        <dbReference type="EMBL" id="VDL78901.1"/>
    </source>
</evidence>
<accession>A0A0N4YF00</accession>
<dbReference type="PANTHER" id="PTHR45757">
    <property type="entry name" value="PROTEIN CBG23364-RELATED"/>
    <property type="match status" value="1"/>
</dbReference>
<dbReference type="PANTHER" id="PTHR45757:SF18">
    <property type="entry name" value="MAJOR FACILITATOR SUPERFAMILY (MFS) PROFILE DOMAIN-CONTAINING PROTEIN"/>
    <property type="match status" value="1"/>
</dbReference>
<feature type="domain" description="Major facilitator superfamily (MFS) profile" evidence="3">
    <location>
        <begin position="34"/>
        <end position="449"/>
    </location>
</feature>
<dbReference type="Proteomes" id="UP000271162">
    <property type="component" value="Unassembled WGS sequence"/>
</dbReference>
<organism evidence="6">
    <name type="scientific">Nippostrongylus brasiliensis</name>
    <name type="common">Rat hookworm</name>
    <dbReference type="NCBI Taxonomy" id="27835"/>
    <lineage>
        <taxon>Eukaryota</taxon>
        <taxon>Metazoa</taxon>
        <taxon>Ecdysozoa</taxon>
        <taxon>Nematoda</taxon>
        <taxon>Chromadorea</taxon>
        <taxon>Rhabditida</taxon>
        <taxon>Rhabditina</taxon>
        <taxon>Rhabditomorpha</taxon>
        <taxon>Strongyloidea</taxon>
        <taxon>Heligmosomidae</taxon>
        <taxon>Nippostrongylus</taxon>
    </lineage>
</organism>
<reference evidence="6" key="1">
    <citation type="submission" date="2017-02" db="UniProtKB">
        <authorList>
            <consortium name="WormBaseParasite"/>
        </authorList>
    </citation>
    <scope>IDENTIFICATION</scope>
</reference>
<evidence type="ECO:0000256" key="2">
    <source>
        <dbReference type="SAM" id="Phobius"/>
    </source>
</evidence>
<dbReference type="AlphaFoldDB" id="A0A0N4YF00"/>
<keyword evidence="2" id="KW-0472">Membrane</keyword>
<dbReference type="STRING" id="27835.A0A0N4YF00"/>
<feature type="transmembrane region" description="Helical" evidence="2">
    <location>
        <begin position="130"/>
        <end position="149"/>
    </location>
</feature>
<feature type="transmembrane region" description="Helical" evidence="2">
    <location>
        <begin position="35"/>
        <end position="55"/>
    </location>
</feature>
<gene>
    <name evidence="4" type="ORF">NBR_LOCUS15307</name>
</gene>
<evidence type="ECO:0000256" key="1">
    <source>
        <dbReference type="ARBA" id="ARBA00004141"/>
    </source>
</evidence>
<feature type="transmembrane region" description="Helical" evidence="2">
    <location>
        <begin position="310"/>
        <end position="336"/>
    </location>
</feature>
<dbReference type="GO" id="GO:0016020">
    <property type="term" value="C:membrane"/>
    <property type="evidence" value="ECO:0007669"/>
    <property type="project" value="UniProtKB-SubCell"/>
</dbReference>
<evidence type="ECO:0000259" key="3">
    <source>
        <dbReference type="PROSITE" id="PS50850"/>
    </source>
</evidence>